<dbReference type="AlphaFoldDB" id="A0A0D8Y138"/>
<gene>
    <name evidence="3" type="ORF">DICVIV_05552</name>
</gene>
<reference evidence="3 4" key="1">
    <citation type="submission" date="2013-11" db="EMBL/GenBank/DDBJ databases">
        <title>Draft genome of the bovine lungworm Dictyocaulus viviparus.</title>
        <authorList>
            <person name="Mitreva M."/>
        </authorList>
    </citation>
    <scope>NUCLEOTIDE SEQUENCE [LARGE SCALE GENOMIC DNA]</scope>
    <source>
        <strain evidence="3 4">HannoverDv2000</strain>
    </source>
</reference>
<reference evidence="4" key="2">
    <citation type="journal article" date="2016" name="Sci. Rep.">
        <title>Dictyocaulus viviparus genome, variome and transcriptome elucidate lungworm biology and support future intervention.</title>
        <authorList>
            <person name="McNulty S.N."/>
            <person name="Strube C."/>
            <person name="Rosa B.A."/>
            <person name="Martin J.C."/>
            <person name="Tyagi R."/>
            <person name="Choi Y.J."/>
            <person name="Wang Q."/>
            <person name="Hallsworth Pepin K."/>
            <person name="Zhang X."/>
            <person name="Ozersky P."/>
            <person name="Wilson R.K."/>
            <person name="Sternberg P.W."/>
            <person name="Gasser R.B."/>
            <person name="Mitreva M."/>
        </authorList>
    </citation>
    <scope>NUCLEOTIDE SEQUENCE [LARGE SCALE GENOMIC DNA]</scope>
    <source>
        <strain evidence="4">HannoverDv2000</strain>
    </source>
</reference>
<name>A0A0D8Y138_DICVI</name>
<feature type="transmembrane region" description="Helical" evidence="2">
    <location>
        <begin position="101"/>
        <end position="130"/>
    </location>
</feature>
<feature type="transmembrane region" description="Helical" evidence="2">
    <location>
        <begin position="66"/>
        <end position="89"/>
    </location>
</feature>
<keyword evidence="2" id="KW-0472">Membrane</keyword>
<organism evidence="3 4">
    <name type="scientific">Dictyocaulus viviparus</name>
    <name type="common">Bovine lungworm</name>
    <dbReference type="NCBI Taxonomy" id="29172"/>
    <lineage>
        <taxon>Eukaryota</taxon>
        <taxon>Metazoa</taxon>
        <taxon>Ecdysozoa</taxon>
        <taxon>Nematoda</taxon>
        <taxon>Chromadorea</taxon>
        <taxon>Rhabditida</taxon>
        <taxon>Rhabditina</taxon>
        <taxon>Rhabditomorpha</taxon>
        <taxon>Strongyloidea</taxon>
        <taxon>Metastrongylidae</taxon>
        <taxon>Dictyocaulus</taxon>
    </lineage>
</organism>
<dbReference type="EMBL" id="KN716271">
    <property type="protein sequence ID" value="KJH48311.1"/>
    <property type="molecule type" value="Genomic_DNA"/>
</dbReference>
<dbReference type="Proteomes" id="UP000053766">
    <property type="component" value="Unassembled WGS sequence"/>
</dbReference>
<keyword evidence="2" id="KW-1133">Transmembrane helix</keyword>
<evidence type="ECO:0000313" key="3">
    <source>
        <dbReference type="EMBL" id="KJH48311.1"/>
    </source>
</evidence>
<dbReference type="OrthoDB" id="5815637at2759"/>
<evidence type="ECO:0000313" key="4">
    <source>
        <dbReference type="Proteomes" id="UP000053766"/>
    </source>
</evidence>
<keyword evidence="2" id="KW-0812">Transmembrane</keyword>
<evidence type="ECO:0000256" key="2">
    <source>
        <dbReference type="SAM" id="Phobius"/>
    </source>
</evidence>
<keyword evidence="4" id="KW-1185">Reference proteome</keyword>
<evidence type="ECO:0000256" key="1">
    <source>
        <dbReference type="SAM" id="MobiDB-lite"/>
    </source>
</evidence>
<protein>
    <submittedName>
        <fullName evidence="3">Uncharacterized protein</fullName>
    </submittedName>
</protein>
<feature type="region of interest" description="Disordered" evidence="1">
    <location>
        <begin position="1"/>
        <end position="23"/>
    </location>
</feature>
<sequence>MTSLFSRFQKQPKAEPDDDDQKSRVSIIQVEVNETAKEFDRKKRTQEDMVTDFVTILEQMMNPRQAVTSFVSAVTGLIAISVGSIYIYYLPDTAVKAHKLVTVLIIYGILQILLATAYFATCVQTSIAVFKGVKDSMKLSHL</sequence>
<accession>A0A0D8Y138</accession>
<proteinExistence type="predicted"/>